<evidence type="ECO:0000313" key="2">
    <source>
        <dbReference type="Proteomes" id="UP000219564"/>
    </source>
</evidence>
<protein>
    <recommendedName>
        <fullName evidence="3">DUF4329 domain-containing protein</fullName>
    </recommendedName>
</protein>
<dbReference type="Proteomes" id="UP000219564">
    <property type="component" value="Unassembled WGS sequence"/>
</dbReference>
<dbReference type="EMBL" id="OBKZ01000044">
    <property type="protein sequence ID" value="SOB54094.1"/>
    <property type="molecule type" value="Genomic_DNA"/>
</dbReference>
<proteinExistence type="predicted"/>
<name>A0AAX2HCZ1_9PSED</name>
<evidence type="ECO:0008006" key="3">
    <source>
        <dbReference type="Google" id="ProtNLM"/>
    </source>
</evidence>
<accession>A0AAX2HCZ1</accession>
<sequence length="450" mass="49758">MDDSTLDTPRPYSTLVPTLSPAFISADDAAVYAHDLIGNQREEEFGGFILSKDHQYFATIPQNSEGTLFRPADVLSLGANGDILPPEGYAIEGLYHSHTVFAHPLNLSDEERSLQDNFFSMMDLRTAISFRHNYGRFYLSNPDGSLLCYVSSDSQLERALMPVFRLVHPGPPGHLEQSDAENVLLPSDFLAMVYLAGELSVVCPGTFWRRRARITGDWQTGQVIDTQVDDRPPLCGPIAATANAAARLAHAQMLKGARVQRVGFILKHTEHARFVCTRPHIAAFERYDRPDAYGRERSGAPLLPAGYQVVAVYHSADNAGVPVPASQRLLMNNCFSPDNVCMGFWLMQNAIGHKIYFSAPQGALLSYRQLSEGIDRALIASVTRREGEVSDFEHLLSLGVLSAADYVRHVAQGAVLEVLVTDTVWTRKGRVTERWQPFVVLTEQGQDPSA</sequence>
<comment type="caution">
    <text evidence="1">The sequence shown here is derived from an EMBL/GenBank/DDBJ whole genome shotgun (WGS) entry which is preliminary data.</text>
</comment>
<organism evidence="1 2">
    <name type="scientific">Pseudomonas lundensis</name>
    <dbReference type="NCBI Taxonomy" id="86185"/>
    <lineage>
        <taxon>Bacteria</taxon>
        <taxon>Pseudomonadati</taxon>
        <taxon>Pseudomonadota</taxon>
        <taxon>Gammaproteobacteria</taxon>
        <taxon>Pseudomonadales</taxon>
        <taxon>Pseudomonadaceae</taxon>
        <taxon>Pseudomonas</taxon>
    </lineage>
</organism>
<gene>
    <name evidence="1" type="ORF">PLUA15_490036</name>
</gene>
<reference evidence="1 2" key="1">
    <citation type="submission" date="2017-08" db="EMBL/GenBank/DDBJ databases">
        <authorList>
            <person name="Chaillou S."/>
        </authorList>
    </citation>
    <scope>NUCLEOTIDE SEQUENCE [LARGE SCALE GENOMIC DNA]</scope>
    <source>
        <strain evidence="1 2">MFPA15A1205</strain>
    </source>
</reference>
<dbReference type="RefSeq" id="WP_097192547.1">
    <property type="nucleotide sequence ID" value="NZ_OBKZ01000044.1"/>
</dbReference>
<dbReference type="AlphaFoldDB" id="A0AAX2HCZ1"/>
<evidence type="ECO:0000313" key="1">
    <source>
        <dbReference type="EMBL" id="SOB54094.1"/>
    </source>
</evidence>